<organism evidence="4 5">
    <name type="scientific">Xylophilus rhododendri</name>
    <dbReference type="NCBI Taxonomy" id="2697032"/>
    <lineage>
        <taxon>Bacteria</taxon>
        <taxon>Pseudomonadati</taxon>
        <taxon>Pseudomonadota</taxon>
        <taxon>Betaproteobacteria</taxon>
        <taxon>Burkholderiales</taxon>
        <taxon>Xylophilus</taxon>
    </lineage>
</organism>
<dbReference type="FunFam" id="3.40.50.720:FF:000084">
    <property type="entry name" value="Short-chain dehydrogenase reductase"/>
    <property type="match status" value="1"/>
</dbReference>
<accession>A0A857J6B0</accession>
<dbReference type="Gene3D" id="3.40.50.720">
    <property type="entry name" value="NAD(P)-binding Rossmann-like Domain"/>
    <property type="match status" value="1"/>
</dbReference>
<reference evidence="4 5" key="1">
    <citation type="submission" date="2020-01" db="EMBL/GenBank/DDBJ databases">
        <title>Genome sequencing of strain KACC 21265.</title>
        <authorList>
            <person name="Heo J."/>
            <person name="Kim S.-J."/>
            <person name="Kim J.-S."/>
            <person name="Hong S.-B."/>
            <person name="Kwon S.-W."/>
        </authorList>
    </citation>
    <scope>NUCLEOTIDE SEQUENCE [LARGE SCALE GENOMIC DNA]</scope>
    <source>
        <strain evidence="4 5">KACC 21265</strain>
    </source>
</reference>
<dbReference type="PROSITE" id="PS00061">
    <property type="entry name" value="ADH_SHORT"/>
    <property type="match status" value="1"/>
</dbReference>
<dbReference type="InterPro" id="IPR020904">
    <property type="entry name" value="Sc_DH/Rdtase_CS"/>
</dbReference>
<keyword evidence="5" id="KW-1185">Reference proteome</keyword>
<dbReference type="NCBIfam" id="NF009093">
    <property type="entry name" value="PRK12429.1"/>
    <property type="match status" value="1"/>
</dbReference>
<sequence>MNDDKRLIGRTALVTGSAGGLGLAMGQALAEAGARVVLHGLEPEACMQAACAAMSASTGAEVLYRQVDLTDPAAIASMMQALIAGFGGIDILVNNAVTRHIAPIDDFPPEAWDRALAVNLSAAFHTIRLALPGMRQRRWGRIFNMSSVYGSRATPNRIDYVTTKSAILGMTRSVALEAAADGITCNALCPGAVHTPGAEARIQKLMLDEDVDYEEAMKRFLVGKQPSGKFVESRHVAELLVFLCGSAGNEINGAMLPMEGGWLAG</sequence>
<dbReference type="SMART" id="SM00822">
    <property type="entry name" value="PKS_KR"/>
    <property type="match status" value="1"/>
</dbReference>
<name>A0A857J6B0_9BURK</name>
<dbReference type="PANTHER" id="PTHR42879:SF2">
    <property type="entry name" value="3-OXOACYL-[ACYL-CARRIER-PROTEIN] REDUCTASE FABG"/>
    <property type="match status" value="1"/>
</dbReference>
<dbReference type="KEGG" id="xyk:GT347_17060"/>
<dbReference type="InterPro" id="IPR036291">
    <property type="entry name" value="NAD(P)-bd_dom_sf"/>
</dbReference>
<dbReference type="SUPFAM" id="SSF51735">
    <property type="entry name" value="NAD(P)-binding Rossmann-fold domains"/>
    <property type="match status" value="1"/>
</dbReference>
<protein>
    <submittedName>
        <fullName evidence="4">SDR family oxidoreductase</fullName>
    </submittedName>
</protein>
<feature type="domain" description="Ketoreductase" evidence="3">
    <location>
        <begin position="10"/>
        <end position="151"/>
    </location>
</feature>
<dbReference type="EMBL" id="CP047650">
    <property type="protein sequence ID" value="QHI99530.1"/>
    <property type="molecule type" value="Genomic_DNA"/>
</dbReference>
<dbReference type="InterPro" id="IPR057326">
    <property type="entry name" value="KR_dom"/>
</dbReference>
<dbReference type="Proteomes" id="UP000464787">
    <property type="component" value="Chromosome"/>
</dbReference>
<evidence type="ECO:0000313" key="5">
    <source>
        <dbReference type="Proteomes" id="UP000464787"/>
    </source>
</evidence>
<evidence type="ECO:0000259" key="3">
    <source>
        <dbReference type="SMART" id="SM00822"/>
    </source>
</evidence>
<evidence type="ECO:0000256" key="2">
    <source>
        <dbReference type="RuleBase" id="RU000363"/>
    </source>
</evidence>
<evidence type="ECO:0000256" key="1">
    <source>
        <dbReference type="ARBA" id="ARBA00006484"/>
    </source>
</evidence>
<comment type="similarity">
    <text evidence="1 2">Belongs to the short-chain dehydrogenases/reductases (SDR) family.</text>
</comment>
<dbReference type="AlphaFoldDB" id="A0A857J6B0"/>
<dbReference type="PRINTS" id="PR00081">
    <property type="entry name" value="GDHRDH"/>
</dbReference>
<dbReference type="PANTHER" id="PTHR42879">
    <property type="entry name" value="3-OXOACYL-(ACYL-CARRIER-PROTEIN) REDUCTASE"/>
    <property type="match status" value="1"/>
</dbReference>
<dbReference type="PRINTS" id="PR00080">
    <property type="entry name" value="SDRFAMILY"/>
</dbReference>
<dbReference type="GO" id="GO:0032787">
    <property type="term" value="P:monocarboxylic acid metabolic process"/>
    <property type="evidence" value="ECO:0007669"/>
    <property type="project" value="UniProtKB-ARBA"/>
</dbReference>
<proteinExistence type="inferred from homology"/>
<evidence type="ECO:0000313" key="4">
    <source>
        <dbReference type="EMBL" id="QHI99530.1"/>
    </source>
</evidence>
<dbReference type="InterPro" id="IPR002347">
    <property type="entry name" value="SDR_fam"/>
</dbReference>
<dbReference type="RefSeq" id="WP_160553342.1">
    <property type="nucleotide sequence ID" value="NZ_CP047650.1"/>
</dbReference>
<dbReference type="InterPro" id="IPR050259">
    <property type="entry name" value="SDR"/>
</dbReference>
<gene>
    <name evidence="4" type="ORF">GT347_17060</name>
</gene>
<dbReference type="Pfam" id="PF00106">
    <property type="entry name" value="adh_short"/>
    <property type="match status" value="1"/>
</dbReference>